<evidence type="ECO:0000313" key="2">
    <source>
        <dbReference type="Proteomes" id="UP000607645"/>
    </source>
</evidence>
<dbReference type="EMBL" id="JACOPQ010000004">
    <property type="protein sequence ID" value="MBC5736835.1"/>
    <property type="molecule type" value="Genomic_DNA"/>
</dbReference>
<keyword evidence="2" id="KW-1185">Reference proteome</keyword>
<reference evidence="1" key="1">
    <citation type="submission" date="2020-08" db="EMBL/GenBank/DDBJ databases">
        <title>Genome public.</title>
        <authorList>
            <person name="Liu C."/>
            <person name="Sun Q."/>
        </authorList>
    </citation>
    <scope>NUCLEOTIDE SEQUENCE</scope>
    <source>
        <strain evidence="1">NSJ-52</strain>
    </source>
</reference>
<comment type="caution">
    <text evidence="1">The sequence shown here is derived from an EMBL/GenBank/DDBJ whole genome shotgun (WGS) entry which is preliminary data.</text>
</comment>
<organism evidence="1 2">
    <name type="scientific">Lawsonibacter faecis</name>
    <dbReference type="NCBI Taxonomy" id="2763052"/>
    <lineage>
        <taxon>Bacteria</taxon>
        <taxon>Bacillati</taxon>
        <taxon>Bacillota</taxon>
        <taxon>Clostridia</taxon>
        <taxon>Eubacteriales</taxon>
        <taxon>Oscillospiraceae</taxon>
        <taxon>Lawsonibacter</taxon>
    </lineage>
</organism>
<dbReference type="AlphaFoldDB" id="A0A8J6MCJ4"/>
<accession>A0A8J6MCJ4</accession>
<name>A0A8J6MCJ4_9FIRM</name>
<sequence length="63" mass="7069">MRQKGGADTFVVQILNTQNASWQGTVTWTDGKRRESFRSELELIKLIDSAVSKDGEKPESART</sequence>
<evidence type="ECO:0000313" key="1">
    <source>
        <dbReference type="EMBL" id="MBC5736835.1"/>
    </source>
</evidence>
<protein>
    <submittedName>
        <fullName evidence="1">Uncharacterized protein</fullName>
    </submittedName>
</protein>
<gene>
    <name evidence="1" type="ORF">H8S62_07390</name>
</gene>
<dbReference type="Proteomes" id="UP000607645">
    <property type="component" value="Unassembled WGS sequence"/>
</dbReference>
<dbReference type="RefSeq" id="WP_155148535.1">
    <property type="nucleotide sequence ID" value="NZ_JACOPQ010000004.1"/>
</dbReference>
<proteinExistence type="predicted"/>